<protein>
    <submittedName>
        <fullName evidence="2">Uncharacterized protein</fullName>
    </submittedName>
</protein>
<sequence>MSVFRTVRNRRISLWFLRTGLLRMDHRAVSFPKCGPFSYVSVERVDSHWR</sequence>
<organism evidence="1 2">
    <name type="scientific">Heterorhabditis bacteriophora</name>
    <name type="common">Entomopathogenic nematode worm</name>
    <dbReference type="NCBI Taxonomy" id="37862"/>
    <lineage>
        <taxon>Eukaryota</taxon>
        <taxon>Metazoa</taxon>
        <taxon>Ecdysozoa</taxon>
        <taxon>Nematoda</taxon>
        <taxon>Chromadorea</taxon>
        <taxon>Rhabditida</taxon>
        <taxon>Rhabditina</taxon>
        <taxon>Rhabditomorpha</taxon>
        <taxon>Strongyloidea</taxon>
        <taxon>Heterorhabditidae</taxon>
        <taxon>Heterorhabditis</taxon>
    </lineage>
</organism>
<accession>A0A1I7XR06</accession>
<evidence type="ECO:0000313" key="1">
    <source>
        <dbReference type="Proteomes" id="UP000095283"/>
    </source>
</evidence>
<dbReference type="Proteomes" id="UP000095283">
    <property type="component" value="Unplaced"/>
</dbReference>
<keyword evidence="1" id="KW-1185">Reference proteome</keyword>
<dbReference type="AlphaFoldDB" id="A0A1I7XR06"/>
<evidence type="ECO:0000313" key="2">
    <source>
        <dbReference type="WBParaSite" id="Hba_19963"/>
    </source>
</evidence>
<dbReference type="WBParaSite" id="Hba_19963">
    <property type="protein sequence ID" value="Hba_19963"/>
    <property type="gene ID" value="Hba_19963"/>
</dbReference>
<proteinExistence type="predicted"/>
<reference evidence="2" key="1">
    <citation type="submission" date="2016-11" db="UniProtKB">
        <authorList>
            <consortium name="WormBaseParasite"/>
        </authorList>
    </citation>
    <scope>IDENTIFICATION</scope>
</reference>
<name>A0A1I7XR06_HETBA</name>